<sequence>MSSLMDKNKLPGLDGRSKMFLRSNSFQKLCSLAHPMRLKGFKSNKEALKSVFESLIVTTRGVLQSVTYRILGFLFLTPFSKLVSGTLESVTKDGRFKTVRLFLRLTLSMIISTDKSECDNGRFDCPTEDEPTSRLVDCVDTAVQTEDRLDSSETEELAAEQFFDCKEESQDTASAKLSTEELRHRLLDNSSQDKVSQNNQLPLRLTVYTCIVGCFVQLSALAYLLNVAASIPPGLVFLIAALGYIGYVMMRITFNQCSPAEPMHTKAPVEPPRKKSTATKGIHPILAAVSKQVSTVLQSKQMMMVPVSNGSRMSRCDIPPRSRSRPSAPRLLCTDDKTISKIKLL</sequence>
<evidence type="ECO:0000313" key="4">
    <source>
        <dbReference type="Proteomes" id="UP000682892"/>
    </source>
</evidence>
<accession>A0A1S4FZN9</accession>
<protein>
    <submittedName>
        <fullName evidence="3">AAEL013484-PA</fullName>
    </submittedName>
</protein>
<feature type="region of interest" description="Disordered" evidence="1">
    <location>
        <begin position="309"/>
        <end position="331"/>
    </location>
</feature>
<keyword evidence="2" id="KW-0812">Transmembrane</keyword>
<feature type="transmembrane region" description="Helical" evidence="2">
    <location>
        <begin position="231"/>
        <end position="250"/>
    </location>
</feature>
<keyword evidence="2" id="KW-0472">Membrane</keyword>
<evidence type="ECO:0000313" key="3">
    <source>
        <dbReference type="EMBL" id="EAT34247.1"/>
    </source>
</evidence>
<dbReference type="EMBL" id="CH478040">
    <property type="protein sequence ID" value="EAT34247.1"/>
    <property type="molecule type" value="Genomic_DNA"/>
</dbReference>
<reference evidence="3" key="1">
    <citation type="submission" date="2005-10" db="EMBL/GenBank/DDBJ databases">
        <authorList>
            <person name="Loftus B.J."/>
            <person name="Nene V.M."/>
            <person name="Hannick L.I."/>
            <person name="Bidwell S."/>
            <person name="Haas B."/>
            <person name="Amedeo P."/>
            <person name="Orvis J."/>
            <person name="Wortman J.R."/>
            <person name="White O.R."/>
            <person name="Salzberg S."/>
            <person name="Shumway M."/>
            <person name="Koo H."/>
            <person name="Zhao Y."/>
            <person name="Holmes M."/>
            <person name="Miller J."/>
            <person name="Schatz M."/>
            <person name="Pop M."/>
            <person name="Pai G."/>
            <person name="Utterback T."/>
            <person name="Rogers Y.-H."/>
            <person name="Kravitz S."/>
            <person name="Fraser C.M."/>
        </authorList>
    </citation>
    <scope>NUCLEOTIDE SEQUENCE</scope>
    <source>
        <strain evidence="3">Liverpool</strain>
    </source>
</reference>
<dbReference type="AlphaFoldDB" id="A0A1S4FZN9"/>
<evidence type="ECO:0000256" key="1">
    <source>
        <dbReference type="SAM" id="MobiDB-lite"/>
    </source>
</evidence>
<feature type="transmembrane region" description="Helical" evidence="2">
    <location>
        <begin position="205"/>
        <end position="225"/>
    </location>
</feature>
<feature type="compositionally biased region" description="Low complexity" evidence="1">
    <location>
        <begin position="321"/>
        <end position="330"/>
    </location>
</feature>
<dbReference type="OrthoDB" id="7762160at2759"/>
<dbReference type="Proteomes" id="UP000682892">
    <property type="component" value="Unassembled WGS sequence"/>
</dbReference>
<evidence type="ECO:0000256" key="2">
    <source>
        <dbReference type="SAM" id="Phobius"/>
    </source>
</evidence>
<reference evidence="3" key="3">
    <citation type="submission" date="2012-09" db="EMBL/GenBank/DDBJ databases">
        <authorList>
            <consortium name="VectorBase"/>
        </authorList>
    </citation>
    <scope>NUCLEOTIDE SEQUENCE</scope>
    <source>
        <strain evidence="3">Liverpool</strain>
    </source>
</reference>
<name>A0A1S4FZN9_AEDAE</name>
<organism evidence="3 4">
    <name type="scientific">Aedes aegypti</name>
    <name type="common">Yellowfever mosquito</name>
    <name type="synonym">Culex aegypti</name>
    <dbReference type="NCBI Taxonomy" id="7159"/>
    <lineage>
        <taxon>Eukaryota</taxon>
        <taxon>Metazoa</taxon>
        <taxon>Ecdysozoa</taxon>
        <taxon>Arthropoda</taxon>
        <taxon>Hexapoda</taxon>
        <taxon>Insecta</taxon>
        <taxon>Pterygota</taxon>
        <taxon>Neoptera</taxon>
        <taxon>Endopterygota</taxon>
        <taxon>Diptera</taxon>
        <taxon>Nematocera</taxon>
        <taxon>Culicoidea</taxon>
        <taxon>Culicidae</taxon>
        <taxon>Culicinae</taxon>
        <taxon>Aedini</taxon>
        <taxon>Aedes</taxon>
        <taxon>Stegomyia</taxon>
    </lineage>
</organism>
<gene>
    <name evidence="3" type="ORF">AaeL_AAEL013484</name>
</gene>
<dbReference type="KEGG" id="aag:5578050"/>
<proteinExistence type="predicted"/>
<dbReference type="HOGENOM" id="CLU_804650_0_0_1"/>
<keyword evidence="2" id="KW-1133">Transmembrane helix</keyword>
<dbReference type="OMA" id="NGRFDCP"/>
<reference evidence="3" key="2">
    <citation type="journal article" date="2007" name="Science">
        <title>Genome sequence of Aedes aegypti, a major arbovirus vector.</title>
        <authorList>
            <person name="Nene V."/>
            <person name="Wortman J.R."/>
            <person name="Lawson D."/>
            <person name="Haas B."/>
            <person name="Kodira C."/>
            <person name="Tu Z.J."/>
            <person name="Loftus B."/>
            <person name="Xi Z."/>
            <person name="Megy K."/>
            <person name="Grabherr M."/>
            <person name="Ren Q."/>
            <person name="Zdobnov E.M."/>
            <person name="Lobo N.F."/>
            <person name="Campbell K.S."/>
            <person name="Brown S.E."/>
            <person name="Bonaldo M.F."/>
            <person name="Zhu J."/>
            <person name="Sinkins S.P."/>
            <person name="Hogenkamp D.G."/>
            <person name="Amedeo P."/>
            <person name="Arensburger P."/>
            <person name="Atkinson P.W."/>
            <person name="Bidwell S."/>
            <person name="Biedler J."/>
            <person name="Birney E."/>
            <person name="Bruggner R.V."/>
            <person name="Costas J."/>
            <person name="Coy M.R."/>
            <person name="Crabtree J."/>
            <person name="Crawford M."/>
            <person name="Debruyn B."/>
            <person name="Decaprio D."/>
            <person name="Eiglmeier K."/>
            <person name="Eisenstadt E."/>
            <person name="El-Dorry H."/>
            <person name="Gelbart W.M."/>
            <person name="Gomes S.L."/>
            <person name="Hammond M."/>
            <person name="Hannick L.I."/>
            <person name="Hogan J.R."/>
            <person name="Holmes M.H."/>
            <person name="Jaffe D."/>
            <person name="Johnston J.S."/>
            <person name="Kennedy R.C."/>
            <person name="Koo H."/>
            <person name="Kravitz S."/>
            <person name="Kriventseva E.V."/>
            <person name="Kulp D."/>
            <person name="Labutti K."/>
            <person name="Lee E."/>
            <person name="Li S."/>
            <person name="Lovin D.D."/>
            <person name="Mao C."/>
            <person name="Mauceli E."/>
            <person name="Menck C.F."/>
            <person name="Miller J.R."/>
            <person name="Montgomery P."/>
            <person name="Mori A."/>
            <person name="Nascimento A.L."/>
            <person name="Naveira H.F."/>
            <person name="Nusbaum C."/>
            <person name="O'leary S."/>
            <person name="Orvis J."/>
            <person name="Pertea M."/>
            <person name="Quesneville H."/>
            <person name="Reidenbach K.R."/>
            <person name="Rogers Y.H."/>
            <person name="Roth C.W."/>
            <person name="Schneider J.R."/>
            <person name="Schatz M."/>
            <person name="Shumway M."/>
            <person name="Stanke M."/>
            <person name="Stinson E.O."/>
            <person name="Tubio J.M."/>
            <person name="Vanzee J.P."/>
            <person name="Verjovski-Almeida S."/>
            <person name="Werner D."/>
            <person name="White O."/>
            <person name="Wyder S."/>
            <person name="Zeng Q."/>
            <person name="Zhao Q."/>
            <person name="Zhao Y."/>
            <person name="Hill C.A."/>
            <person name="Raikhel A.S."/>
            <person name="Soares M.B."/>
            <person name="Knudson D.L."/>
            <person name="Lee N.H."/>
            <person name="Galagan J."/>
            <person name="Salzberg S.L."/>
            <person name="Paulsen I.T."/>
            <person name="Dimopoulos G."/>
            <person name="Collins F.H."/>
            <person name="Birren B."/>
            <person name="Fraser-Liggett C.M."/>
            <person name="Severson D.W."/>
        </authorList>
    </citation>
    <scope>NUCLEOTIDE SEQUENCE [LARGE SCALE GENOMIC DNA]</scope>
    <source>
        <strain evidence="3">Liverpool</strain>
    </source>
</reference>